<feature type="transmembrane region" description="Helical" evidence="9">
    <location>
        <begin position="356"/>
        <end position="376"/>
    </location>
</feature>
<gene>
    <name evidence="11" type="ORF">ILUMI_08182</name>
</gene>
<name>A0A8K0D4X0_IGNLU</name>
<dbReference type="InterPro" id="IPR050549">
    <property type="entry name" value="MFS_Trehalose_Transporter"/>
</dbReference>
<evidence type="ECO:0000256" key="3">
    <source>
        <dbReference type="ARBA" id="ARBA00022692"/>
    </source>
</evidence>
<dbReference type="PANTHER" id="PTHR48021">
    <property type="match status" value="1"/>
</dbReference>
<feature type="transmembrane region" description="Helical" evidence="9">
    <location>
        <begin position="115"/>
        <end position="133"/>
    </location>
</feature>
<organism evidence="11 12">
    <name type="scientific">Ignelater luminosus</name>
    <name type="common">Cucubano</name>
    <name type="synonym">Pyrophorus luminosus</name>
    <dbReference type="NCBI Taxonomy" id="2038154"/>
    <lineage>
        <taxon>Eukaryota</taxon>
        <taxon>Metazoa</taxon>
        <taxon>Ecdysozoa</taxon>
        <taxon>Arthropoda</taxon>
        <taxon>Hexapoda</taxon>
        <taxon>Insecta</taxon>
        <taxon>Pterygota</taxon>
        <taxon>Neoptera</taxon>
        <taxon>Endopterygota</taxon>
        <taxon>Coleoptera</taxon>
        <taxon>Polyphaga</taxon>
        <taxon>Elateriformia</taxon>
        <taxon>Elateroidea</taxon>
        <taxon>Elateridae</taxon>
        <taxon>Agrypninae</taxon>
        <taxon>Pyrophorini</taxon>
        <taxon>Ignelater</taxon>
    </lineage>
</organism>
<dbReference type="SUPFAM" id="SSF103473">
    <property type="entry name" value="MFS general substrate transporter"/>
    <property type="match status" value="1"/>
</dbReference>
<comment type="similarity">
    <text evidence="7">Belongs to the major facilitator superfamily. Sugar transporter (TC 2.A.1.1) family. Trehalose transporter subfamily.</text>
</comment>
<evidence type="ECO:0000313" key="12">
    <source>
        <dbReference type="Proteomes" id="UP000801492"/>
    </source>
</evidence>
<feature type="transmembrane region" description="Helical" evidence="9">
    <location>
        <begin position="33"/>
        <end position="50"/>
    </location>
</feature>
<evidence type="ECO:0000256" key="4">
    <source>
        <dbReference type="ARBA" id="ARBA00022989"/>
    </source>
</evidence>
<dbReference type="InterPro" id="IPR036259">
    <property type="entry name" value="MFS_trans_sf"/>
</dbReference>
<dbReference type="Gene3D" id="1.20.1250.20">
    <property type="entry name" value="MFS general substrate transporter like domains"/>
    <property type="match status" value="1"/>
</dbReference>
<dbReference type="EMBL" id="VTPC01003809">
    <property type="protein sequence ID" value="KAF2897994.1"/>
    <property type="molecule type" value="Genomic_DNA"/>
</dbReference>
<feature type="coiled-coil region" evidence="8">
    <location>
        <begin position="166"/>
        <end position="206"/>
    </location>
</feature>
<keyword evidence="6" id="KW-0325">Glycoprotein</keyword>
<feature type="transmembrane region" description="Helical" evidence="9">
    <location>
        <begin position="260"/>
        <end position="280"/>
    </location>
</feature>
<keyword evidence="8" id="KW-0175">Coiled coil</keyword>
<keyword evidence="12" id="KW-1185">Reference proteome</keyword>
<feature type="transmembrane region" description="Helical" evidence="9">
    <location>
        <begin position="139"/>
        <end position="160"/>
    </location>
</feature>
<dbReference type="PANTHER" id="PTHR48021:SF46">
    <property type="entry name" value="MAJOR FACILITATOR SUPERFAMILY (MFS) PROFILE DOMAIN-CONTAINING PROTEIN"/>
    <property type="match status" value="1"/>
</dbReference>
<feature type="transmembrane region" description="Helical" evidence="9">
    <location>
        <begin position="388"/>
        <end position="408"/>
    </location>
</feature>
<dbReference type="GO" id="GO:0005886">
    <property type="term" value="C:plasma membrane"/>
    <property type="evidence" value="ECO:0007669"/>
    <property type="project" value="UniProtKB-SubCell"/>
</dbReference>
<dbReference type="FunFam" id="1.20.1250.20:FF:000055">
    <property type="entry name" value="Facilitated trehalose transporter Tret1-2 homolog"/>
    <property type="match status" value="1"/>
</dbReference>
<evidence type="ECO:0000256" key="8">
    <source>
        <dbReference type="SAM" id="Coils"/>
    </source>
</evidence>
<evidence type="ECO:0000256" key="6">
    <source>
        <dbReference type="ARBA" id="ARBA00023180"/>
    </source>
</evidence>
<dbReference type="InterPro" id="IPR020846">
    <property type="entry name" value="MFS_dom"/>
</dbReference>
<feature type="transmembrane region" description="Helical" evidence="9">
    <location>
        <begin position="321"/>
        <end position="344"/>
    </location>
</feature>
<evidence type="ECO:0000256" key="2">
    <source>
        <dbReference type="ARBA" id="ARBA00022475"/>
    </source>
</evidence>
<keyword evidence="5 9" id="KW-0472">Membrane</keyword>
<comment type="subcellular location">
    <subcellularLocation>
        <location evidence="1">Cell membrane</location>
        <topology evidence="1">Multi-pass membrane protein</topology>
    </subcellularLocation>
</comment>
<dbReference type="PROSITE" id="PS50850">
    <property type="entry name" value="MFS"/>
    <property type="match status" value="1"/>
</dbReference>
<feature type="transmembrane region" description="Helical" evidence="9">
    <location>
        <begin position="287"/>
        <end position="309"/>
    </location>
</feature>
<proteinExistence type="inferred from homology"/>
<evidence type="ECO:0000313" key="11">
    <source>
        <dbReference type="EMBL" id="KAF2897994.1"/>
    </source>
</evidence>
<keyword evidence="4 9" id="KW-1133">Transmembrane helix</keyword>
<dbReference type="OrthoDB" id="6133115at2759"/>
<evidence type="ECO:0000256" key="5">
    <source>
        <dbReference type="ARBA" id="ARBA00023136"/>
    </source>
</evidence>
<evidence type="ECO:0000256" key="7">
    <source>
        <dbReference type="ARBA" id="ARBA00024348"/>
    </source>
</evidence>
<reference evidence="11" key="1">
    <citation type="submission" date="2019-08" db="EMBL/GenBank/DDBJ databases">
        <title>The genome of the North American firefly Photinus pyralis.</title>
        <authorList>
            <consortium name="Photinus pyralis genome working group"/>
            <person name="Fallon T.R."/>
            <person name="Sander Lower S.E."/>
            <person name="Weng J.-K."/>
        </authorList>
    </citation>
    <scope>NUCLEOTIDE SEQUENCE</scope>
    <source>
        <strain evidence="11">TRF0915ILg1</strain>
        <tissue evidence="11">Whole body</tissue>
    </source>
</reference>
<dbReference type="Pfam" id="PF00083">
    <property type="entry name" value="Sugar_tr"/>
    <property type="match status" value="1"/>
</dbReference>
<keyword evidence="3 9" id="KW-0812">Transmembrane</keyword>
<keyword evidence="2" id="KW-1003">Cell membrane</keyword>
<evidence type="ECO:0000256" key="9">
    <source>
        <dbReference type="SAM" id="Phobius"/>
    </source>
</evidence>
<feature type="transmembrane region" description="Helical" evidence="9">
    <location>
        <begin position="223"/>
        <end position="248"/>
    </location>
</feature>
<feature type="domain" description="Major facilitator superfamily (MFS) profile" evidence="10">
    <location>
        <begin position="1"/>
        <end position="412"/>
    </location>
</feature>
<dbReference type="AlphaFoldDB" id="A0A8K0D4X0"/>
<accession>A0A8K0D4X0</accession>
<feature type="transmembrane region" description="Helical" evidence="9">
    <location>
        <begin position="82"/>
        <end position="103"/>
    </location>
</feature>
<dbReference type="InterPro" id="IPR005828">
    <property type="entry name" value="MFS_sugar_transport-like"/>
</dbReference>
<dbReference type="PRINTS" id="PR00171">
    <property type="entry name" value="SUGRTRNSPORT"/>
</dbReference>
<dbReference type="InterPro" id="IPR003663">
    <property type="entry name" value="Sugar/inositol_transpt"/>
</dbReference>
<evidence type="ECO:0000256" key="1">
    <source>
        <dbReference type="ARBA" id="ARBA00004651"/>
    </source>
</evidence>
<comment type="caution">
    <text evidence="11">The sequence shown here is derived from an EMBL/GenBank/DDBJ whole genome shotgun (WGS) entry which is preliminary data.</text>
</comment>
<dbReference type="Proteomes" id="UP000801492">
    <property type="component" value="Unassembled WGS sequence"/>
</dbReference>
<sequence>MQYGWTAPVIPILESADTPVQIQKSDVVWIENSYLLGSFAGLPFIIYSLNKFGRKNSILIAAVQNLISWILTAFATSVEVLYVARVIQGFSCNAAFVSAPMYIAEIADEKIRGFLGAWVYLMMLIGIIVVYSVAPFVSIAISSLVGGIFVIIQLVTFPFMPDSPYYLLLEDKVDAAKKSLQRLRSSEDVETELKEIEAAVVRQKSERGKLMDLFIVDSNRKAMLIMTVLNGSQHFSSISVMIMNLHTILGDAASMLEPSAAAIIFSVIMLAAATISSFVIDRTGKKILLSSSSFLTGISLTVLAIYFAVKNSGVDVASYSWVPVVTVMIYAGVFKYGLGMVPIVTTGELFPTSVKAMGMTFADAMYDIFAVISIYLYKFLADEYGMHVPFIVFAITCFLTTAFVSYYIPETKGKTLEEIQFMLKGKKYVRGQRNVSVNP</sequence>
<feature type="transmembrane region" description="Helical" evidence="9">
    <location>
        <begin position="57"/>
        <end position="76"/>
    </location>
</feature>
<dbReference type="GO" id="GO:0022857">
    <property type="term" value="F:transmembrane transporter activity"/>
    <property type="evidence" value="ECO:0007669"/>
    <property type="project" value="InterPro"/>
</dbReference>
<evidence type="ECO:0000259" key="10">
    <source>
        <dbReference type="PROSITE" id="PS50850"/>
    </source>
</evidence>
<protein>
    <recommendedName>
        <fullName evidence="10">Major facilitator superfamily (MFS) profile domain-containing protein</fullName>
    </recommendedName>
</protein>